<dbReference type="FunFam" id="3.40.50.300:FF:002220">
    <property type="entry name" value="GTPase Era, mitochondrial"/>
    <property type="match status" value="1"/>
</dbReference>
<dbReference type="AlphaFoldDB" id="A0AAD3E429"/>
<dbReference type="InterPro" id="IPR015946">
    <property type="entry name" value="KH_dom-like_a/b"/>
</dbReference>
<comment type="caution">
    <text evidence="8">The sequence shown here is derived from an EMBL/GenBank/DDBJ whole genome shotgun (WGS) entry which is preliminary data.</text>
</comment>
<dbReference type="SUPFAM" id="SSF54814">
    <property type="entry name" value="Prokaryotic type KH domain (KH-domain type II)"/>
    <property type="match status" value="1"/>
</dbReference>
<evidence type="ECO:0000256" key="6">
    <source>
        <dbReference type="SAM" id="MobiDB-lite"/>
    </source>
</evidence>
<keyword evidence="9" id="KW-1185">Reference proteome</keyword>
<dbReference type="PANTHER" id="PTHR42698:SF2">
    <property type="entry name" value="GTPASE ERA-LIKE, CHLOROPLASTIC"/>
    <property type="match status" value="1"/>
</dbReference>
<dbReference type="EMBL" id="BMAR01000056">
    <property type="protein sequence ID" value="GFR51998.1"/>
    <property type="molecule type" value="Genomic_DNA"/>
</dbReference>
<dbReference type="SUPFAM" id="SSF52540">
    <property type="entry name" value="P-loop containing nucleoside triphosphate hydrolases"/>
    <property type="match status" value="1"/>
</dbReference>
<gene>
    <name evidence="8" type="ORF">Agub_g14533</name>
</gene>
<dbReference type="Gene3D" id="3.30.300.20">
    <property type="match status" value="1"/>
</dbReference>
<feature type="compositionally biased region" description="Low complexity" evidence="6">
    <location>
        <begin position="113"/>
        <end position="131"/>
    </location>
</feature>
<evidence type="ECO:0000313" key="8">
    <source>
        <dbReference type="EMBL" id="GFR51998.1"/>
    </source>
</evidence>
<dbReference type="PRINTS" id="PR00326">
    <property type="entry name" value="GTP1OBG"/>
</dbReference>
<feature type="region of interest" description="Disordered" evidence="6">
    <location>
        <begin position="68"/>
        <end position="87"/>
    </location>
</feature>
<evidence type="ECO:0000256" key="1">
    <source>
        <dbReference type="ARBA" id="ARBA00007921"/>
    </source>
</evidence>
<dbReference type="InterPro" id="IPR009019">
    <property type="entry name" value="KH_sf_prok-type"/>
</dbReference>
<proteinExistence type="inferred from homology"/>
<feature type="region of interest" description="G2" evidence="5">
    <location>
        <begin position="206"/>
        <end position="210"/>
    </location>
</feature>
<dbReference type="Proteomes" id="UP001054857">
    <property type="component" value="Unassembled WGS sequence"/>
</dbReference>
<dbReference type="GO" id="GO:0000028">
    <property type="term" value="P:ribosomal small subunit assembly"/>
    <property type="evidence" value="ECO:0007669"/>
    <property type="project" value="TreeGrafter"/>
</dbReference>
<dbReference type="PANTHER" id="PTHR42698">
    <property type="entry name" value="GTPASE ERA"/>
    <property type="match status" value="1"/>
</dbReference>
<feature type="non-terminal residue" evidence="8">
    <location>
        <position position="469"/>
    </location>
</feature>
<dbReference type="InterPro" id="IPR030388">
    <property type="entry name" value="G_ERA_dom"/>
</dbReference>
<dbReference type="InterPro" id="IPR005662">
    <property type="entry name" value="GTPase_Era-like"/>
</dbReference>
<feature type="region of interest" description="Disordered" evidence="6">
    <location>
        <begin position="92"/>
        <end position="170"/>
    </location>
</feature>
<feature type="region of interest" description="G4" evidence="5">
    <location>
        <begin position="290"/>
        <end position="293"/>
    </location>
</feature>
<evidence type="ECO:0000259" key="7">
    <source>
        <dbReference type="PROSITE" id="PS51713"/>
    </source>
</evidence>
<dbReference type="InterPro" id="IPR004044">
    <property type="entry name" value="KH_dom_type_2"/>
</dbReference>
<keyword evidence="4 5" id="KW-0342">GTP-binding</keyword>
<keyword evidence="3" id="KW-0694">RNA-binding</keyword>
<dbReference type="InterPro" id="IPR005225">
    <property type="entry name" value="Small_GTP-bd"/>
</dbReference>
<dbReference type="NCBIfam" id="TIGR00436">
    <property type="entry name" value="era"/>
    <property type="match status" value="1"/>
</dbReference>
<feature type="compositionally biased region" description="Basic and acidic residues" evidence="6">
    <location>
        <begin position="134"/>
        <end position="148"/>
    </location>
</feature>
<dbReference type="InterPro" id="IPR006073">
    <property type="entry name" value="GTP-bd"/>
</dbReference>
<dbReference type="HAMAP" id="MF_00367">
    <property type="entry name" value="GTPase_Era"/>
    <property type="match status" value="1"/>
</dbReference>
<feature type="region of interest" description="G3" evidence="5">
    <location>
        <begin position="227"/>
        <end position="230"/>
    </location>
</feature>
<feature type="region of interest" description="G5" evidence="5">
    <location>
        <begin position="319"/>
        <end position="321"/>
    </location>
</feature>
<evidence type="ECO:0000256" key="5">
    <source>
        <dbReference type="PROSITE-ProRule" id="PRU01050"/>
    </source>
</evidence>
<accession>A0AAD3E429</accession>
<reference evidence="8 9" key="1">
    <citation type="journal article" date="2021" name="Sci. Rep.">
        <title>Genome sequencing of the multicellular alga Astrephomene provides insights into convergent evolution of germ-soma differentiation.</title>
        <authorList>
            <person name="Yamashita S."/>
            <person name="Yamamoto K."/>
            <person name="Matsuzaki R."/>
            <person name="Suzuki S."/>
            <person name="Yamaguchi H."/>
            <person name="Hirooka S."/>
            <person name="Minakuchi Y."/>
            <person name="Miyagishima S."/>
            <person name="Kawachi M."/>
            <person name="Toyoda A."/>
            <person name="Nozaki H."/>
        </authorList>
    </citation>
    <scope>NUCLEOTIDE SEQUENCE [LARGE SCALE GENOMIC DNA]</scope>
    <source>
        <strain evidence="8 9">NIES-4017</strain>
    </source>
</reference>
<dbReference type="InterPro" id="IPR027417">
    <property type="entry name" value="P-loop_NTPase"/>
</dbReference>
<feature type="compositionally biased region" description="Polar residues" evidence="6">
    <location>
        <begin position="96"/>
        <end position="107"/>
    </location>
</feature>
<comment type="similarity">
    <text evidence="1 5">Belongs to the TRAFAC class TrmE-Era-EngA-EngB-Septin-like GTPase superfamily. Era GTPase family.</text>
</comment>
<dbReference type="NCBIfam" id="NF000908">
    <property type="entry name" value="PRK00089.1"/>
    <property type="match status" value="1"/>
</dbReference>
<dbReference type="NCBIfam" id="TIGR00231">
    <property type="entry name" value="small_GTP"/>
    <property type="match status" value="1"/>
</dbReference>
<sequence length="469" mass="52816">NQTIYTKYVLNFTLVQIPVAQMRQACIDPLRSRQTQLASIARFSICPARPIHYLPERMVVCTRSAAEECEPQPEASTSAPSGDGQLRLRRRFVQRPSVSKEISTATQPEIVEPTAQQAASSSSKPAQPSTSYHTDPDVDRERYERIVLDESSPLYQPALTDEDLEQDPPGHRSGYVAVIGKPNAGKSTLINALVGQKLSIVTYKPQTTRHRIMGIASDKDYQMILFDTPGVIERKRNKLEERMMAAVVHSIREAEAIIAVVDVADQPKEALQMFQPGENWTGPPMAVLLNKADLLSESEVEELRAWYKENCRVEEVFVGSAERREGLEELRGWAVSRLPEGPTLYPKDIVSEQPERFFVSECVREQIFLQCEQEVPYCTQVLIKEFAERRRGSKDFVAAEIVVEKESQKGILIGAGGMRLRSIGAAARQEIETFLGRGVYLELSVQVAKDWRDNKEALNKYGYFNPMII</sequence>
<dbReference type="Gene3D" id="3.40.50.300">
    <property type="entry name" value="P-loop containing nucleotide triphosphate hydrolases"/>
    <property type="match status" value="1"/>
</dbReference>
<evidence type="ECO:0000256" key="2">
    <source>
        <dbReference type="ARBA" id="ARBA00022741"/>
    </source>
</evidence>
<organism evidence="8 9">
    <name type="scientific">Astrephomene gubernaculifera</name>
    <dbReference type="NCBI Taxonomy" id="47775"/>
    <lineage>
        <taxon>Eukaryota</taxon>
        <taxon>Viridiplantae</taxon>
        <taxon>Chlorophyta</taxon>
        <taxon>core chlorophytes</taxon>
        <taxon>Chlorophyceae</taxon>
        <taxon>CS clade</taxon>
        <taxon>Chlamydomonadales</taxon>
        <taxon>Astrephomenaceae</taxon>
        <taxon>Astrephomene</taxon>
    </lineage>
</organism>
<dbReference type="GO" id="GO:0019843">
    <property type="term" value="F:rRNA binding"/>
    <property type="evidence" value="ECO:0007669"/>
    <property type="project" value="TreeGrafter"/>
</dbReference>
<dbReference type="Pfam" id="PF01926">
    <property type="entry name" value="MMR_HSR1"/>
    <property type="match status" value="1"/>
</dbReference>
<dbReference type="CDD" id="cd22534">
    <property type="entry name" value="KH-II_Era"/>
    <property type="match status" value="1"/>
</dbReference>
<dbReference type="GO" id="GO:0005525">
    <property type="term" value="F:GTP binding"/>
    <property type="evidence" value="ECO:0007669"/>
    <property type="project" value="UniProtKB-UniRule"/>
</dbReference>
<name>A0AAD3E429_9CHLO</name>
<evidence type="ECO:0000313" key="9">
    <source>
        <dbReference type="Proteomes" id="UP001054857"/>
    </source>
</evidence>
<protein>
    <recommendedName>
        <fullName evidence="7">Era-type G domain-containing protein</fullName>
    </recommendedName>
</protein>
<keyword evidence="2 5" id="KW-0547">Nucleotide-binding</keyword>
<dbReference type="GO" id="GO:0043024">
    <property type="term" value="F:ribosomal small subunit binding"/>
    <property type="evidence" value="ECO:0007669"/>
    <property type="project" value="TreeGrafter"/>
</dbReference>
<feature type="region of interest" description="G1" evidence="5">
    <location>
        <begin position="180"/>
        <end position="187"/>
    </location>
</feature>
<evidence type="ECO:0000256" key="3">
    <source>
        <dbReference type="ARBA" id="ARBA00022884"/>
    </source>
</evidence>
<evidence type="ECO:0000256" key="4">
    <source>
        <dbReference type="ARBA" id="ARBA00023134"/>
    </source>
</evidence>
<dbReference type="PROSITE" id="PS51713">
    <property type="entry name" value="G_ERA"/>
    <property type="match status" value="1"/>
</dbReference>
<feature type="domain" description="Era-type G" evidence="7">
    <location>
        <begin position="172"/>
        <end position="340"/>
    </location>
</feature>
<dbReference type="Pfam" id="PF07650">
    <property type="entry name" value="KH_2"/>
    <property type="match status" value="1"/>
</dbReference>
<dbReference type="CDD" id="cd04163">
    <property type="entry name" value="Era"/>
    <property type="match status" value="1"/>
</dbReference>